<dbReference type="EMBL" id="VIFM01000002">
    <property type="protein sequence ID" value="TQF17949.1"/>
    <property type="molecule type" value="Genomic_DNA"/>
</dbReference>
<dbReference type="AlphaFoldDB" id="A0A540X9T5"/>
<evidence type="ECO:0000259" key="1">
    <source>
        <dbReference type="Pfam" id="PF09937"/>
    </source>
</evidence>
<organism evidence="2 3">
    <name type="scientific">Myxococcus llanfairpwllgwyngyllgogerychwyrndrobwllllantysiliogogogochensis</name>
    <dbReference type="NCBI Taxonomy" id="2590453"/>
    <lineage>
        <taxon>Bacteria</taxon>
        <taxon>Pseudomonadati</taxon>
        <taxon>Myxococcota</taxon>
        <taxon>Myxococcia</taxon>
        <taxon>Myxococcales</taxon>
        <taxon>Cystobacterineae</taxon>
        <taxon>Myxococcaceae</taxon>
        <taxon>Myxococcus</taxon>
    </lineage>
</organism>
<protein>
    <submittedName>
        <fullName evidence="2">DUF2169 domain-containing protein</fullName>
    </submittedName>
</protein>
<dbReference type="OrthoDB" id="233093at2"/>
<comment type="caution">
    <text evidence="2">The sequence shown here is derived from an EMBL/GenBank/DDBJ whole genome shotgun (WGS) entry which is preliminary data.</text>
</comment>
<name>A0A540X9T5_9BACT</name>
<keyword evidence="3" id="KW-1185">Reference proteome</keyword>
<dbReference type="InterPro" id="IPR018683">
    <property type="entry name" value="DUF2169"/>
</dbReference>
<dbReference type="Proteomes" id="UP000315369">
    <property type="component" value="Unassembled WGS sequence"/>
</dbReference>
<feature type="domain" description="DUF2169" evidence="1">
    <location>
        <begin position="22"/>
        <end position="310"/>
    </location>
</feature>
<dbReference type="Pfam" id="PF09937">
    <property type="entry name" value="DUF2169"/>
    <property type="match status" value="1"/>
</dbReference>
<gene>
    <name evidence="2" type="ORF">FJV41_00970</name>
</gene>
<evidence type="ECO:0000313" key="3">
    <source>
        <dbReference type="Proteomes" id="UP000315369"/>
    </source>
</evidence>
<reference evidence="2 3" key="1">
    <citation type="submission" date="2019-06" db="EMBL/GenBank/DDBJ databases">
        <authorList>
            <person name="Livingstone P."/>
            <person name="Whitworth D."/>
        </authorList>
    </citation>
    <scope>NUCLEOTIDE SEQUENCE [LARGE SCALE GENOMIC DNA]</scope>
    <source>
        <strain evidence="2 3">AM401</strain>
    </source>
</reference>
<proteinExistence type="predicted"/>
<evidence type="ECO:0000313" key="2">
    <source>
        <dbReference type="EMBL" id="TQF17949.1"/>
    </source>
</evidence>
<sequence length="334" mass="36740">MWAISNPTPYAADSTWVRDKQGAHQWIVVVKATFDVSESGKVSQSDEQIAPLLSPEYHGEPGQSSLRYEAEMVSSKSTTDILFAGAAYAPKGLSVHKLGVSLRLGPVYKELVVFGTRVYHASIMGVALSSPARFKVRRMTYEWAYGGTDLGGPDPKKHLMDTRNPVGKGVAAKAGALVDQPGHSIEYPQGNPAKTGPAGFGPIASHWSPRLELAGTYDERWRETRLPLLPLDYDERHVLCAPIDQRPPRHLIGGEPVELVNLCERGSWRFHLPRLDVSFVTAFGSRRVEHRGTLATVTLEPECGRFTMAWQTSLPVLGPDSDYLDVTTIKVRSP</sequence>
<accession>A0A540X9T5</accession>